<reference evidence="2" key="1">
    <citation type="submission" date="2021-01" db="EMBL/GenBank/DDBJ databases">
        <authorList>
            <person name="Corre E."/>
            <person name="Pelletier E."/>
            <person name="Niang G."/>
            <person name="Scheremetjew M."/>
            <person name="Finn R."/>
            <person name="Kale V."/>
            <person name="Holt S."/>
            <person name="Cochrane G."/>
            <person name="Meng A."/>
            <person name="Brown T."/>
            <person name="Cohen L."/>
        </authorList>
    </citation>
    <scope>NUCLEOTIDE SEQUENCE</scope>
    <source>
        <strain evidence="2">CCMP722</strain>
    </source>
</reference>
<name>A0A7S0REI4_9CHLO</name>
<protein>
    <submittedName>
        <fullName evidence="2">Uncharacterized protein</fullName>
    </submittedName>
</protein>
<evidence type="ECO:0000256" key="1">
    <source>
        <dbReference type="SAM" id="MobiDB-lite"/>
    </source>
</evidence>
<gene>
    <name evidence="2" type="ORF">POBO1169_LOCUS12545</name>
</gene>
<proteinExistence type="predicted"/>
<dbReference type="AlphaFoldDB" id="A0A7S0REI4"/>
<organism evidence="2">
    <name type="scientific">Pyramimonas obovata</name>
    <dbReference type="NCBI Taxonomy" id="1411642"/>
    <lineage>
        <taxon>Eukaryota</taxon>
        <taxon>Viridiplantae</taxon>
        <taxon>Chlorophyta</taxon>
        <taxon>Pyramimonadophyceae</taxon>
        <taxon>Pyramimonadales</taxon>
        <taxon>Pyramimonadaceae</taxon>
        <taxon>Pyramimonas</taxon>
        <taxon>Pyramimonas incertae sedis</taxon>
    </lineage>
</organism>
<evidence type="ECO:0000313" key="2">
    <source>
        <dbReference type="EMBL" id="CAD8675112.1"/>
    </source>
</evidence>
<accession>A0A7S0REI4</accession>
<sequence>MNRVTQLHSSLLTYHLDGPGASAGDTPKKLWKKVLSTTTACAAVGFSLPASAREHCSTADASVKLAVREVTASLAPPPCTRRGTHTEIDLEVPCKPPRARKRRGRGSGGGDGDDAENSWDGGSGGWDDYNNGRGDNWGGNGDGPWWGSESEGEADDSGFWLFQGLGLLCLLSSIRHVVSTELASHKQGGAPLGINLTHLACLSCATSLASSLATLGSEEHTAGRRLAWPLHRLVVEG</sequence>
<feature type="compositionally biased region" description="Gly residues" evidence="1">
    <location>
        <begin position="135"/>
        <end position="144"/>
    </location>
</feature>
<dbReference type="EMBL" id="HBFA01024721">
    <property type="protein sequence ID" value="CAD8675112.1"/>
    <property type="molecule type" value="Transcribed_RNA"/>
</dbReference>
<feature type="region of interest" description="Disordered" evidence="1">
    <location>
        <begin position="77"/>
        <end position="151"/>
    </location>
</feature>